<evidence type="ECO:0000313" key="4">
    <source>
        <dbReference type="Proteomes" id="UP000729402"/>
    </source>
</evidence>
<dbReference type="PANTHER" id="PTHR47926:SF466">
    <property type="entry name" value="(WILD MALAYSIAN BANANA) HYPOTHETICAL PROTEIN"/>
    <property type="match status" value="1"/>
</dbReference>
<dbReference type="Pfam" id="PF20431">
    <property type="entry name" value="E_motif"/>
    <property type="match status" value="1"/>
</dbReference>
<gene>
    <name evidence="3" type="ORF">GUJ93_ZPchr0012g18957</name>
</gene>
<dbReference type="Pfam" id="PF01535">
    <property type="entry name" value="PPR"/>
    <property type="match status" value="3"/>
</dbReference>
<comment type="caution">
    <text evidence="3">The sequence shown here is derived from an EMBL/GenBank/DDBJ whole genome shotgun (WGS) entry which is preliminary data.</text>
</comment>
<reference evidence="3" key="2">
    <citation type="submission" date="2021-02" db="EMBL/GenBank/DDBJ databases">
        <authorList>
            <person name="Kimball J.A."/>
            <person name="Haas M.W."/>
            <person name="Macchietto M."/>
            <person name="Kono T."/>
            <person name="Duquette J."/>
            <person name="Shao M."/>
        </authorList>
    </citation>
    <scope>NUCLEOTIDE SEQUENCE</scope>
    <source>
        <tissue evidence="3">Fresh leaf tissue</tissue>
    </source>
</reference>
<accession>A0A8J5WPB1</accession>
<dbReference type="GO" id="GO:0099402">
    <property type="term" value="P:plant organ development"/>
    <property type="evidence" value="ECO:0007669"/>
    <property type="project" value="UniProtKB-ARBA"/>
</dbReference>
<dbReference type="FunFam" id="1.25.40.10:FF:000158">
    <property type="entry name" value="pentatricopeptide repeat-containing protein At2g33680"/>
    <property type="match status" value="1"/>
</dbReference>
<dbReference type="AlphaFoldDB" id="A0A8J5WPB1"/>
<keyword evidence="4" id="KW-1185">Reference proteome</keyword>
<name>A0A8J5WPB1_ZIZPA</name>
<dbReference type="GO" id="GO:0008270">
    <property type="term" value="F:zinc ion binding"/>
    <property type="evidence" value="ECO:0007669"/>
    <property type="project" value="InterPro"/>
</dbReference>
<evidence type="ECO:0000256" key="1">
    <source>
        <dbReference type="ARBA" id="ARBA00022737"/>
    </source>
</evidence>
<dbReference type="EMBL" id="JAAALK010000080">
    <property type="protein sequence ID" value="KAG8094805.1"/>
    <property type="molecule type" value="Genomic_DNA"/>
</dbReference>
<keyword evidence="1" id="KW-0677">Repeat</keyword>
<dbReference type="GO" id="GO:0009451">
    <property type="term" value="P:RNA modification"/>
    <property type="evidence" value="ECO:0007669"/>
    <property type="project" value="InterPro"/>
</dbReference>
<dbReference type="InterPro" id="IPR046848">
    <property type="entry name" value="E_motif"/>
</dbReference>
<organism evidence="3 4">
    <name type="scientific">Zizania palustris</name>
    <name type="common">Northern wild rice</name>
    <dbReference type="NCBI Taxonomy" id="103762"/>
    <lineage>
        <taxon>Eukaryota</taxon>
        <taxon>Viridiplantae</taxon>
        <taxon>Streptophyta</taxon>
        <taxon>Embryophyta</taxon>
        <taxon>Tracheophyta</taxon>
        <taxon>Spermatophyta</taxon>
        <taxon>Magnoliopsida</taxon>
        <taxon>Liliopsida</taxon>
        <taxon>Poales</taxon>
        <taxon>Poaceae</taxon>
        <taxon>BOP clade</taxon>
        <taxon>Oryzoideae</taxon>
        <taxon>Oryzeae</taxon>
        <taxon>Zizaniinae</taxon>
        <taxon>Zizania</taxon>
    </lineage>
</organism>
<dbReference type="Pfam" id="PF14432">
    <property type="entry name" value="DYW_deaminase"/>
    <property type="match status" value="1"/>
</dbReference>
<dbReference type="InterPro" id="IPR002885">
    <property type="entry name" value="PPR_rpt"/>
</dbReference>
<dbReference type="Proteomes" id="UP000729402">
    <property type="component" value="Unassembled WGS sequence"/>
</dbReference>
<reference evidence="3" key="1">
    <citation type="journal article" date="2021" name="bioRxiv">
        <title>Whole Genome Assembly and Annotation of Northern Wild Rice, Zizania palustris L., Supports a Whole Genome Duplication in the Zizania Genus.</title>
        <authorList>
            <person name="Haas M."/>
            <person name="Kono T."/>
            <person name="Macchietto M."/>
            <person name="Millas R."/>
            <person name="McGilp L."/>
            <person name="Shao M."/>
            <person name="Duquette J."/>
            <person name="Hirsch C.N."/>
            <person name="Kimball J."/>
        </authorList>
    </citation>
    <scope>NUCLEOTIDE SEQUENCE</scope>
    <source>
        <tissue evidence="3">Fresh leaf tissue</tissue>
    </source>
</reference>
<protein>
    <recommendedName>
        <fullName evidence="2">DYW domain-containing protein</fullName>
    </recommendedName>
</protein>
<sequence>MYSKCGKLLCSRRVIDNMPERSVISWNAMLMGHRRHGLGNEVVRLFKDLCEEVKPDSVTLLAALSGYSHGGLVDEGLDIFDIIVQEQSALLNPGHYGCVIDLLGRSGQLDKALNLIENMSFEPTPAIWSSLLGACRVHANVHVGELVAQKLLDMEPGNAGNYVLLSNIYAAAGMWKDVFKVRKLMLEKTVAKEPGQSWIILDNVLHTFHSSERFHPSKKDVDAKIKEICANIKAASFGPDLSCVLHDVDDEQKESMLLGHSEKLALTFGLMNTPPGLTIQAERSEWKITHVLLIPISGHHTRAGAPVRLSSWPHP</sequence>
<dbReference type="PANTHER" id="PTHR47926">
    <property type="entry name" value="PENTATRICOPEPTIDE REPEAT-CONTAINING PROTEIN"/>
    <property type="match status" value="1"/>
</dbReference>
<evidence type="ECO:0000313" key="3">
    <source>
        <dbReference type="EMBL" id="KAG8094805.1"/>
    </source>
</evidence>
<feature type="domain" description="DYW" evidence="2">
    <location>
        <begin position="237"/>
        <end position="281"/>
    </location>
</feature>
<dbReference type="InterPro" id="IPR046960">
    <property type="entry name" value="PPR_At4g14850-like_plant"/>
</dbReference>
<evidence type="ECO:0000259" key="2">
    <source>
        <dbReference type="Pfam" id="PF14432"/>
    </source>
</evidence>
<dbReference type="InterPro" id="IPR032867">
    <property type="entry name" value="DYW_dom"/>
</dbReference>
<proteinExistence type="predicted"/>
<dbReference type="OrthoDB" id="185373at2759"/>
<dbReference type="GO" id="GO:0003723">
    <property type="term" value="F:RNA binding"/>
    <property type="evidence" value="ECO:0007669"/>
    <property type="project" value="InterPro"/>
</dbReference>